<evidence type="ECO:0000313" key="3">
    <source>
        <dbReference type="Proteomes" id="UP000290243"/>
    </source>
</evidence>
<keyword evidence="1" id="KW-0472">Membrane</keyword>
<dbReference type="EMBL" id="LR215037">
    <property type="protein sequence ID" value="VEU75585.1"/>
    <property type="molecule type" value="Genomic_DNA"/>
</dbReference>
<evidence type="ECO:0000256" key="1">
    <source>
        <dbReference type="SAM" id="Phobius"/>
    </source>
</evidence>
<name>A0A449B4U1_9BACT</name>
<reference evidence="2 3" key="1">
    <citation type="submission" date="2019-01" db="EMBL/GenBank/DDBJ databases">
        <authorList>
            <consortium name="Pathogen Informatics"/>
        </authorList>
    </citation>
    <scope>NUCLEOTIDE SEQUENCE [LARGE SCALE GENOMIC DNA]</scope>
    <source>
        <strain evidence="2 3">NCTC10168</strain>
    </source>
</reference>
<dbReference type="RefSeq" id="WP_129646814.1">
    <property type="nucleotide sequence ID" value="NZ_LR215037.1"/>
</dbReference>
<dbReference type="NCBIfam" id="NF045939">
    <property type="entry name" value="MHJ_0274_fam"/>
    <property type="match status" value="1"/>
</dbReference>
<dbReference type="AlphaFoldDB" id="A0A449B4U1"/>
<keyword evidence="1" id="KW-1133">Transmembrane helix</keyword>
<proteinExistence type="predicted"/>
<sequence>MGQSGVMGNTAMWIVLAVLIVLLVAIFTYSVIKDKIKKRKRAKEEKLFKEKSLEQAKLIFIQLDALKTVNDKYLDEFEVSIGKFKMMQLLRTATKYLDTIQNNEDFKDYVINSKDNENKVLKIFLNFYQNKSNNWSKTCVDSLKEINKFKKEISEYEYNELFNDFKIKIDEFYKKELYEEVEPTK</sequence>
<organism evidence="2 3">
    <name type="scientific">Mycoplasmopsis maculosa</name>
    <dbReference type="NCBI Taxonomy" id="114885"/>
    <lineage>
        <taxon>Bacteria</taxon>
        <taxon>Bacillati</taxon>
        <taxon>Mycoplasmatota</taxon>
        <taxon>Mycoplasmoidales</taxon>
        <taxon>Metamycoplasmataceae</taxon>
        <taxon>Mycoplasmopsis</taxon>
    </lineage>
</organism>
<protein>
    <submittedName>
        <fullName evidence="2">Uncharacterized protein</fullName>
    </submittedName>
</protein>
<keyword evidence="1" id="KW-0812">Transmembrane</keyword>
<dbReference type="Proteomes" id="UP000290243">
    <property type="component" value="Chromosome"/>
</dbReference>
<feature type="transmembrane region" description="Helical" evidence="1">
    <location>
        <begin position="12"/>
        <end position="32"/>
    </location>
</feature>
<keyword evidence="3" id="KW-1185">Reference proteome</keyword>
<accession>A0A449B4U1</accession>
<evidence type="ECO:0000313" key="2">
    <source>
        <dbReference type="EMBL" id="VEU75585.1"/>
    </source>
</evidence>
<dbReference type="OrthoDB" id="401106at2"/>
<dbReference type="KEGG" id="mmau:NCTC10168_00511"/>
<gene>
    <name evidence="2" type="ORF">NCTC10168_00511</name>
</gene>